<evidence type="ECO:0000313" key="4">
    <source>
        <dbReference type="EMBL" id="CAB5230528.1"/>
    </source>
</evidence>
<reference evidence="4" key="1">
    <citation type="submission" date="2020-05" db="EMBL/GenBank/DDBJ databases">
        <authorList>
            <person name="Chiriac C."/>
            <person name="Salcher M."/>
            <person name="Ghai R."/>
            <person name="Kavagutti S V."/>
        </authorList>
    </citation>
    <scope>NUCLEOTIDE SEQUENCE</scope>
</reference>
<dbReference type="EMBL" id="LR797189">
    <property type="protein sequence ID" value="CAB4192560.1"/>
    <property type="molecule type" value="Genomic_DNA"/>
</dbReference>
<evidence type="ECO:0000313" key="1">
    <source>
        <dbReference type="EMBL" id="CAB4154660.1"/>
    </source>
</evidence>
<dbReference type="EMBL" id="LR796621">
    <property type="protein sequence ID" value="CAB4154660.1"/>
    <property type="molecule type" value="Genomic_DNA"/>
</dbReference>
<name>A0A6J7XJV3_9CAUD</name>
<evidence type="ECO:0000313" key="3">
    <source>
        <dbReference type="EMBL" id="CAB4192560.1"/>
    </source>
</evidence>
<sequence>MSDIPPEKQITKSLVWPPAPIKDSSYIILHDGTVARLLKPRRKGNINYWSLNLGGRLQVLTQKTIDDLAKQ</sequence>
<dbReference type="EMBL" id="LR798421">
    <property type="protein sequence ID" value="CAB5230528.1"/>
    <property type="molecule type" value="Genomic_DNA"/>
</dbReference>
<gene>
    <name evidence="3" type="ORF">UFOVP1232_37</name>
    <name evidence="4" type="ORF">UFOVP1572_24</name>
    <name evidence="1" type="ORF">UFOVP644_23</name>
    <name evidence="2" type="ORF">UFOVP958_7</name>
</gene>
<evidence type="ECO:0000313" key="2">
    <source>
        <dbReference type="EMBL" id="CAB4173653.1"/>
    </source>
</evidence>
<dbReference type="EMBL" id="LR796908">
    <property type="protein sequence ID" value="CAB4173653.1"/>
    <property type="molecule type" value="Genomic_DNA"/>
</dbReference>
<proteinExistence type="predicted"/>
<accession>A0A6J7XJV3</accession>
<protein>
    <submittedName>
        <fullName evidence="4">Uncharacterized protein</fullName>
    </submittedName>
</protein>
<organism evidence="4">
    <name type="scientific">uncultured Caudovirales phage</name>
    <dbReference type="NCBI Taxonomy" id="2100421"/>
    <lineage>
        <taxon>Viruses</taxon>
        <taxon>Duplodnaviria</taxon>
        <taxon>Heunggongvirae</taxon>
        <taxon>Uroviricota</taxon>
        <taxon>Caudoviricetes</taxon>
        <taxon>Peduoviridae</taxon>
        <taxon>Maltschvirus</taxon>
        <taxon>Maltschvirus maltsch</taxon>
    </lineage>
</organism>